<organism evidence="5 6">
    <name type="scientific">Vibrio splendidus</name>
    <dbReference type="NCBI Taxonomy" id="29497"/>
    <lineage>
        <taxon>Bacteria</taxon>
        <taxon>Pseudomonadati</taxon>
        <taxon>Pseudomonadota</taxon>
        <taxon>Gammaproteobacteria</taxon>
        <taxon>Vibrionales</taxon>
        <taxon>Vibrionaceae</taxon>
        <taxon>Vibrio</taxon>
    </lineage>
</organism>
<dbReference type="EMBL" id="PIFK01000037">
    <property type="protein sequence ID" value="PTP29355.1"/>
    <property type="molecule type" value="Genomic_DNA"/>
</dbReference>
<evidence type="ECO:0000256" key="3">
    <source>
        <dbReference type="ARBA" id="ARBA00022737"/>
    </source>
</evidence>
<dbReference type="GO" id="GO:0008374">
    <property type="term" value="F:O-acyltransferase activity"/>
    <property type="evidence" value="ECO:0007669"/>
    <property type="project" value="TreeGrafter"/>
</dbReference>
<dbReference type="Proteomes" id="UP000244197">
    <property type="component" value="Unassembled WGS sequence"/>
</dbReference>
<dbReference type="RefSeq" id="WP_108188029.1">
    <property type="nucleotide sequence ID" value="NZ_PIFK01000037.1"/>
</dbReference>
<comment type="caution">
    <text evidence="5">The sequence shown here is derived from an EMBL/GenBank/DDBJ whole genome shotgun (WGS) entry which is preliminary data.</text>
</comment>
<dbReference type="PANTHER" id="PTHR23416:SF23">
    <property type="entry name" value="ACETYLTRANSFERASE C18B11.09C-RELATED"/>
    <property type="match status" value="1"/>
</dbReference>
<dbReference type="InterPro" id="IPR001451">
    <property type="entry name" value="Hexapep"/>
</dbReference>
<sequence length="151" mass="16511">MYNYVKYFFLQIYGFLLFKKRVGVFGLFKVGNIKNVKIGDNCAINPGVYISARNDVQIGDNVILSINCMLLDSSLDVSLYVQSCPKVPYLNSSTLIKDNVWIGAGAIILPGVTIEKFSIVAAGSVVTKNVPAYTVVAGNPAKIIKKLKEKN</sequence>
<accession>A0A2T5ESF1</accession>
<evidence type="ECO:0000256" key="4">
    <source>
        <dbReference type="ARBA" id="ARBA00023315"/>
    </source>
</evidence>
<dbReference type="CDD" id="cd04647">
    <property type="entry name" value="LbH_MAT_like"/>
    <property type="match status" value="1"/>
</dbReference>
<dbReference type="AlphaFoldDB" id="A0A2T5ESF1"/>
<protein>
    <submittedName>
        <fullName evidence="5">Acetyltransferase</fullName>
    </submittedName>
</protein>
<dbReference type="SUPFAM" id="SSF51161">
    <property type="entry name" value="Trimeric LpxA-like enzymes"/>
    <property type="match status" value="1"/>
</dbReference>
<proteinExistence type="inferred from homology"/>
<keyword evidence="4" id="KW-0012">Acyltransferase</keyword>
<dbReference type="Pfam" id="PF00132">
    <property type="entry name" value="Hexapep"/>
    <property type="match status" value="1"/>
</dbReference>
<dbReference type="InterPro" id="IPR011004">
    <property type="entry name" value="Trimer_LpxA-like_sf"/>
</dbReference>
<keyword evidence="2 5" id="KW-0808">Transferase</keyword>
<dbReference type="PROSITE" id="PS00101">
    <property type="entry name" value="HEXAPEP_TRANSFERASES"/>
    <property type="match status" value="1"/>
</dbReference>
<evidence type="ECO:0000256" key="1">
    <source>
        <dbReference type="ARBA" id="ARBA00007274"/>
    </source>
</evidence>
<reference evidence="5 6" key="1">
    <citation type="submission" date="2017-11" db="EMBL/GenBank/DDBJ databases">
        <title>Population delineation of vibrios coincides with oyster pathogenicity.</title>
        <authorList>
            <person name="Bruto M."/>
            <person name="Labreuche Y."/>
            <person name="James A."/>
            <person name="Piel D."/>
            <person name="Chenivesse S."/>
            <person name="Petton B."/>
            <person name="Polz M.F."/>
            <person name="Le Roux F."/>
        </authorList>
    </citation>
    <scope>NUCLEOTIDE SEQUENCE [LARGE SCALE GENOMIC DNA]</scope>
    <source>
        <strain evidence="5 6">FF_144</strain>
    </source>
</reference>
<dbReference type="InterPro" id="IPR051159">
    <property type="entry name" value="Hexapeptide_acetyltransf"/>
</dbReference>
<name>A0A2T5ESF1_VIBSP</name>
<dbReference type="Gene3D" id="2.160.10.10">
    <property type="entry name" value="Hexapeptide repeat proteins"/>
    <property type="match status" value="1"/>
</dbReference>
<gene>
    <name evidence="5" type="ORF">CWO07_17740</name>
</gene>
<evidence type="ECO:0000313" key="6">
    <source>
        <dbReference type="Proteomes" id="UP000244197"/>
    </source>
</evidence>
<dbReference type="PANTHER" id="PTHR23416">
    <property type="entry name" value="SIALIC ACID SYNTHASE-RELATED"/>
    <property type="match status" value="1"/>
</dbReference>
<comment type="similarity">
    <text evidence="1">Belongs to the transferase hexapeptide repeat family.</text>
</comment>
<evidence type="ECO:0000256" key="2">
    <source>
        <dbReference type="ARBA" id="ARBA00022679"/>
    </source>
</evidence>
<dbReference type="Pfam" id="PF14602">
    <property type="entry name" value="Hexapep_2"/>
    <property type="match status" value="1"/>
</dbReference>
<dbReference type="InterPro" id="IPR018357">
    <property type="entry name" value="Hexapep_transf_CS"/>
</dbReference>
<evidence type="ECO:0000313" key="5">
    <source>
        <dbReference type="EMBL" id="PTP29355.1"/>
    </source>
</evidence>
<keyword evidence="3" id="KW-0677">Repeat</keyword>